<dbReference type="Gene3D" id="3.10.490.10">
    <property type="entry name" value="Gamma-glutamyl cyclotransferase-like"/>
    <property type="match status" value="1"/>
</dbReference>
<dbReference type="eggNOG" id="COG3703">
    <property type="taxonomic scope" value="Bacteria"/>
</dbReference>
<reference evidence="3 5" key="1">
    <citation type="submission" date="2014-09" db="EMBL/GenBank/DDBJ databases">
        <authorList>
            <person name="McGinnis J.M."/>
            <person name="Wolfgang W.J."/>
        </authorList>
    </citation>
    <scope>NUCLEOTIDE SEQUENCE [LARGE SCALE GENOMIC DNA]</scope>
    <source>
        <strain evidence="3 5">JCM 14014</strain>
    </source>
</reference>
<dbReference type="Pfam" id="PF04752">
    <property type="entry name" value="ChaC"/>
    <property type="match status" value="1"/>
</dbReference>
<organism evidence="3 5">
    <name type="scientific">Paracoccus halophilus</name>
    <dbReference type="NCBI Taxonomy" id="376733"/>
    <lineage>
        <taxon>Bacteria</taxon>
        <taxon>Pseudomonadati</taxon>
        <taxon>Pseudomonadota</taxon>
        <taxon>Alphaproteobacteria</taxon>
        <taxon>Rhodobacterales</taxon>
        <taxon>Paracoccaceae</taxon>
        <taxon>Paracoccus</taxon>
    </lineage>
</organism>
<gene>
    <name evidence="3" type="ORF">IT41_08465</name>
    <name evidence="4" type="ORF">SAMN04487972_101378</name>
</gene>
<dbReference type="Proteomes" id="UP000182312">
    <property type="component" value="Unassembled WGS sequence"/>
</dbReference>
<reference evidence="4 6" key="3">
    <citation type="submission" date="2016-10" db="EMBL/GenBank/DDBJ databases">
        <authorList>
            <person name="de Groot N.N."/>
        </authorList>
    </citation>
    <scope>NUCLEOTIDE SEQUENCE [LARGE SCALE GENOMIC DNA]</scope>
    <source>
        <strain evidence="4 6">CGMCC 1.6117</strain>
    </source>
</reference>
<dbReference type="AlphaFoldDB" id="A0A099F4I8"/>
<dbReference type="InterPro" id="IPR006840">
    <property type="entry name" value="ChaC"/>
</dbReference>
<dbReference type="PANTHER" id="PTHR12192">
    <property type="entry name" value="CATION TRANSPORT PROTEIN CHAC-RELATED"/>
    <property type="match status" value="1"/>
</dbReference>
<keyword evidence="2" id="KW-0456">Lyase</keyword>
<dbReference type="GO" id="GO:0061928">
    <property type="term" value="F:glutathione specific gamma-glutamylcyclotransferase activity"/>
    <property type="evidence" value="ECO:0007669"/>
    <property type="project" value="UniProtKB-EC"/>
</dbReference>
<evidence type="ECO:0000313" key="4">
    <source>
        <dbReference type="EMBL" id="SFA39907.1"/>
    </source>
</evidence>
<dbReference type="SUPFAM" id="SSF110857">
    <property type="entry name" value="Gamma-glutamyl cyclotransferase-like"/>
    <property type="match status" value="1"/>
</dbReference>
<evidence type="ECO:0000256" key="2">
    <source>
        <dbReference type="ARBA" id="ARBA00023239"/>
    </source>
</evidence>
<dbReference type="CDD" id="cd06661">
    <property type="entry name" value="GGCT_like"/>
    <property type="match status" value="1"/>
</dbReference>
<dbReference type="InterPro" id="IPR013024">
    <property type="entry name" value="GGCT-like"/>
</dbReference>
<evidence type="ECO:0000313" key="6">
    <source>
        <dbReference type="Proteomes" id="UP000182312"/>
    </source>
</evidence>
<dbReference type="STRING" id="376733.SAMN04487972_101378"/>
<evidence type="ECO:0000256" key="1">
    <source>
        <dbReference type="ARBA" id="ARBA00012344"/>
    </source>
</evidence>
<dbReference type="EMBL" id="JRKN01000008">
    <property type="protein sequence ID" value="KGJ05037.1"/>
    <property type="molecule type" value="Genomic_DNA"/>
</dbReference>
<proteinExistence type="predicted"/>
<sequence>MSDVPPDGARSALRLTEDHVRRATRIVEGPRHNPNWRMLDDDDLDRLAEALTRDRPHPIPVFAYGSLIWNPGFDVSARSRARAVGWHRRFNIPLDHFRGTPDEPGLMLALASGGRCEGLILEIAPGTERDSMRAILSRELVAHELAANARWIEVETSRGRSHALTFYADPVGIELAELPIQDQARRLARANGPAGSGCEYLLRTARGLQEAGIHDTYIWALQELVADEIESWADRP</sequence>
<dbReference type="GO" id="GO:0005737">
    <property type="term" value="C:cytoplasm"/>
    <property type="evidence" value="ECO:0007669"/>
    <property type="project" value="TreeGrafter"/>
</dbReference>
<keyword evidence="5" id="KW-1185">Reference proteome</keyword>
<dbReference type="RefSeq" id="WP_036740177.1">
    <property type="nucleotide sequence ID" value="NZ_FOJO01000001.1"/>
</dbReference>
<dbReference type="InterPro" id="IPR036568">
    <property type="entry name" value="GGCT-like_sf"/>
</dbReference>
<accession>A0A099F4I8</accession>
<dbReference type="Proteomes" id="UP000029846">
    <property type="component" value="Unassembled WGS sequence"/>
</dbReference>
<name>A0A099F4I8_9RHOB</name>
<dbReference type="EMBL" id="FOJO01000001">
    <property type="protein sequence ID" value="SFA39907.1"/>
    <property type="molecule type" value="Genomic_DNA"/>
</dbReference>
<dbReference type="EC" id="4.3.2.7" evidence="1"/>
<reference evidence="3 5" key="2">
    <citation type="submission" date="2014-10" db="EMBL/GenBank/DDBJ databases">
        <title>Paracoccus sanguinis sp. nov., isolated from clinical specimens of New York State patients.</title>
        <authorList>
            <person name="Mingle L.A."/>
            <person name="Cole J.A."/>
            <person name="Lapierre P."/>
            <person name="Musser K.A."/>
        </authorList>
    </citation>
    <scope>NUCLEOTIDE SEQUENCE [LARGE SCALE GENOMIC DNA]</scope>
    <source>
        <strain evidence="3 5">JCM 14014</strain>
    </source>
</reference>
<protein>
    <recommendedName>
        <fullName evidence="1">glutathione-specific gamma-glutamylcyclotransferase</fullName>
        <ecNumber evidence="1">4.3.2.7</ecNumber>
    </recommendedName>
</protein>
<dbReference type="PANTHER" id="PTHR12192:SF2">
    <property type="entry name" value="GLUTATHIONE-SPECIFIC GAMMA-GLUTAMYLCYCLOTRANSFERASE 2"/>
    <property type="match status" value="1"/>
</dbReference>
<dbReference type="OrthoDB" id="9795692at2"/>
<dbReference type="GO" id="GO:0006751">
    <property type="term" value="P:glutathione catabolic process"/>
    <property type="evidence" value="ECO:0007669"/>
    <property type="project" value="InterPro"/>
</dbReference>
<evidence type="ECO:0000313" key="3">
    <source>
        <dbReference type="EMBL" id="KGJ05037.1"/>
    </source>
</evidence>
<evidence type="ECO:0000313" key="5">
    <source>
        <dbReference type="Proteomes" id="UP000029846"/>
    </source>
</evidence>